<dbReference type="Proteomes" id="UP000244128">
    <property type="component" value="Unassembled WGS sequence"/>
</dbReference>
<dbReference type="AlphaFoldDB" id="A0A2T5I0Q7"/>
<dbReference type="PROSITE" id="PS51900">
    <property type="entry name" value="CB"/>
    <property type="match status" value="1"/>
</dbReference>
<dbReference type="Pfam" id="PF13356">
    <property type="entry name" value="Arm-DNA-bind_3"/>
    <property type="match status" value="1"/>
</dbReference>
<sequence>MGRIKSAISALGVKKLSKTPGMHAVGGVPGLYLCVNMNPNSTDMNPCFAASWIYRYSFSGRRRDMGLGSYSDYSLEEARHQASKCRSQVLQGIDPLDDKQQQKDAEKKAHSKRVTFQHCIESYLDAHGDAWKNPKHRAQWRSTLETYACPVVGNLNVAHVDTGLVLKVLEPIWKTKTETATRLRGRIESVLDWATVRGYREGENPARWKGHLDKLLPSPSKIAKVNHFTALSYKEIPEFMQQLRNQPGIGAAALEFAILTAARSGEVRGALWPEINLPERLWLIPADRMKAGREHRIPLSDAAVEVLERMKEYHLSEFVFPGTKQDKPLSDMSLTAVLKRMERGDLTAHGFRSTFRDWASETTTYPQEVCEMALAHTIANKVEAAYRRGDLFDKRIKLMTDWANYCNDLAVDTQSKTTRNNKPDPTNFRKNVVFSITYNKGD</sequence>
<dbReference type="InterPro" id="IPR011010">
    <property type="entry name" value="DNA_brk_join_enz"/>
</dbReference>
<proteinExistence type="inferred from homology"/>
<dbReference type="Gene3D" id="1.10.150.130">
    <property type="match status" value="1"/>
</dbReference>
<dbReference type="Pfam" id="PF22022">
    <property type="entry name" value="Phage_int_M"/>
    <property type="match status" value="1"/>
</dbReference>
<keyword evidence="3 5" id="KW-0238">DNA-binding</keyword>
<reference evidence="8 9" key="1">
    <citation type="submission" date="2018-04" db="EMBL/GenBank/DDBJ databases">
        <title>Active sludge and wastewater microbial communities from Klosterneuburg, Austria.</title>
        <authorList>
            <person name="Wagner M."/>
        </authorList>
    </citation>
    <scope>NUCLEOTIDE SEQUENCE [LARGE SCALE GENOMIC DNA]</scope>
    <source>
        <strain evidence="8 9">Nm49</strain>
    </source>
</reference>
<dbReference type="Gene3D" id="1.10.443.10">
    <property type="entry name" value="Intergrase catalytic core"/>
    <property type="match status" value="1"/>
</dbReference>
<evidence type="ECO:0000256" key="3">
    <source>
        <dbReference type="ARBA" id="ARBA00023125"/>
    </source>
</evidence>
<evidence type="ECO:0000259" key="7">
    <source>
        <dbReference type="PROSITE" id="PS51900"/>
    </source>
</evidence>
<organism evidence="8 9">
    <name type="scientific">Nitrosomonas oligotropha</name>
    <dbReference type="NCBI Taxonomy" id="42354"/>
    <lineage>
        <taxon>Bacteria</taxon>
        <taxon>Pseudomonadati</taxon>
        <taxon>Pseudomonadota</taxon>
        <taxon>Betaproteobacteria</taxon>
        <taxon>Nitrosomonadales</taxon>
        <taxon>Nitrosomonadaceae</taxon>
        <taxon>Nitrosomonas</taxon>
    </lineage>
</organism>
<dbReference type="EMBL" id="QAOI01000008">
    <property type="protein sequence ID" value="PTQ77411.1"/>
    <property type="molecule type" value="Genomic_DNA"/>
</dbReference>
<evidence type="ECO:0000313" key="8">
    <source>
        <dbReference type="EMBL" id="PTQ77411.1"/>
    </source>
</evidence>
<dbReference type="GO" id="GO:0015074">
    <property type="term" value="P:DNA integration"/>
    <property type="evidence" value="ECO:0007669"/>
    <property type="project" value="UniProtKB-KW"/>
</dbReference>
<gene>
    <name evidence="8" type="ORF">C8R26_10857</name>
</gene>
<evidence type="ECO:0000313" key="9">
    <source>
        <dbReference type="Proteomes" id="UP000244128"/>
    </source>
</evidence>
<comment type="caution">
    <text evidence="8">The sequence shown here is derived from an EMBL/GenBank/DDBJ whole genome shotgun (WGS) entry which is preliminary data.</text>
</comment>
<dbReference type="InterPro" id="IPR050808">
    <property type="entry name" value="Phage_Integrase"/>
</dbReference>
<keyword evidence="2" id="KW-0229">DNA integration</keyword>
<dbReference type="InterPro" id="IPR002104">
    <property type="entry name" value="Integrase_catalytic"/>
</dbReference>
<dbReference type="GO" id="GO:0003677">
    <property type="term" value="F:DNA binding"/>
    <property type="evidence" value="ECO:0007669"/>
    <property type="project" value="UniProtKB-UniRule"/>
</dbReference>
<dbReference type="CDD" id="cd00801">
    <property type="entry name" value="INT_P4_C"/>
    <property type="match status" value="1"/>
</dbReference>
<dbReference type="InterPro" id="IPR013762">
    <property type="entry name" value="Integrase-like_cat_sf"/>
</dbReference>
<keyword evidence="4" id="KW-0233">DNA recombination</keyword>
<accession>A0A2T5I0Q7</accession>
<evidence type="ECO:0000256" key="1">
    <source>
        <dbReference type="ARBA" id="ARBA00008857"/>
    </source>
</evidence>
<feature type="domain" description="Core-binding (CB)" evidence="7">
    <location>
        <begin position="114"/>
        <end position="195"/>
    </location>
</feature>
<name>A0A2T5I0Q7_9PROT</name>
<dbReference type="InterPro" id="IPR038488">
    <property type="entry name" value="Integrase_DNA-bd_sf"/>
</dbReference>
<dbReference type="PANTHER" id="PTHR30629">
    <property type="entry name" value="PROPHAGE INTEGRASE"/>
    <property type="match status" value="1"/>
</dbReference>
<comment type="similarity">
    <text evidence="1">Belongs to the 'phage' integrase family.</text>
</comment>
<evidence type="ECO:0000256" key="5">
    <source>
        <dbReference type="PROSITE-ProRule" id="PRU01248"/>
    </source>
</evidence>
<dbReference type="Pfam" id="PF00589">
    <property type="entry name" value="Phage_integrase"/>
    <property type="match status" value="1"/>
</dbReference>
<dbReference type="PANTHER" id="PTHR30629:SF2">
    <property type="entry name" value="PROPHAGE INTEGRASE INTS-RELATED"/>
    <property type="match status" value="1"/>
</dbReference>
<evidence type="ECO:0000256" key="4">
    <source>
        <dbReference type="ARBA" id="ARBA00023172"/>
    </source>
</evidence>
<evidence type="ECO:0000256" key="2">
    <source>
        <dbReference type="ARBA" id="ARBA00022908"/>
    </source>
</evidence>
<feature type="domain" description="Tyr recombinase" evidence="6">
    <location>
        <begin position="226"/>
        <end position="401"/>
    </location>
</feature>
<dbReference type="PROSITE" id="PS51898">
    <property type="entry name" value="TYR_RECOMBINASE"/>
    <property type="match status" value="1"/>
</dbReference>
<dbReference type="SUPFAM" id="SSF56349">
    <property type="entry name" value="DNA breaking-rejoining enzymes"/>
    <property type="match status" value="1"/>
</dbReference>
<protein>
    <submittedName>
        <fullName evidence="8">Integrase</fullName>
    </submittedName>
</protein>
<dbReference type="GO" id="GO:0006310">
    <property type="term" value="P:DNA recombination"/>
    <property type="evidence" value="ECO:0007669"/>
    <property type="project" value="UniProtKB-KW"/>
</dbReference>
<evidence type="ECO:0000259" key="6">
    <source>
        <dbReference type="PROSITE" id="PS51898"/>
    </source>
</evidence>
<dbReference type="InterPro" id="IPR044068">
    <property type="entry name" value="CB"/>
</dbReference>
<dbReference type="InterPro" id="IPR053876">
    <property type="entry name" value="Phage_int_M"/>
</dbReference>
<dbReference type="InterPro" id="IPR010998">
    <property type="entry name" value="Integrase_recombinase_N"/>
</dbReference>
<dbReference type="InterPro" id="IPR025166">
    <property type="entry name" value="Integrase_DNA_bind_dom"/>
</dbReference>
<dbReference type="Gene3D" id="3.30.160.390">
    <property type="entry name" value="Integrase, DNA-binding domain"/>
    <property type="match status" value="1"/>
</dbReference>